<dbReference type="InterPro" id="IPR032466">
    <property type="entry name" value="Metal_Hydrolase"/>
</dbReference>
<dbReference type="InterPro" id="IPR011059">
    <property type="entry name" value="Metal-dep_hydrolase_composite"/>
</dbReference>
<dbReference type="STRING" id="383855.M3AKT0"/>
<evidence type="ECO:0000256" key="2">
    <source>
        <dbReference type="ARBA" id="ARBA00022723"/>
    </source>
</evidence>
<dbReference type="KEGG" id="pfj:MYCFIDRAFT_134001"/>
<gene>
    <name evidence="6" type="ORF">MYCFIDRAFT_134001</name>
</gene>
<dbReference type="HOGENOM" id="CLU_012358_11_1_1"/>
<dbReference type="EMBL" id="KB446557">
    <property type="protein sequence ID" value="EME85181.1"/>
    <property type="molecule type" value="Genomic_DNA"/>
</dbReference>
<dbReference type="GO" id="GO:0019239">
    <property type="term" value="F:deaminase activity"/>
    <property type="evidence" value="ECO:0007669"/>
    <property type="project" value="TreeGrafter"/>
</dbReference>
<protein>
    <recommendedName>
        <fullName evidence="5">Amidohydrolase-related domain-containing protein</fullName>
    </recommendedName>
</protein>
<dbReference type="Proteomes" id="UP000016932">
    <property type="component" value="Unassembled WGS sequence"/>
</dbReference>
<evidence type="ECO:0000313" key="6">
    <source>
        <dbReference type="EMBL" id="EME85181.1"/>
    </source>
</evidence>
<comment type="cofactor">
    <cofactor evidence="1">
        <name>Zn(2+)</name>
        <dbReference type="ChEBI" id="CHEBI:29105"/>
    </cofactor>
</comment>
<keyword evidence="4" id="KW-0862">Zinc</keyword>
<dbReference type="RefSeq" id="XP_007925639.1">
    <property type="nucleotide sequence ID" value="XM_007927448.1"/>
</dbReference>
<dbReference type="OrthoDB" id="194468at2759"/>
<dbReference type="Gene3D" id="2.30.40.10">
    <property type="entry name" value="Urease, subunit C, domain 1"/>
    <property type="match status" value="1"/>
</dbReference>
<keyword evidence="2" id="KW-0479">Metal-binding</keyword>
<keyword evidence="7" id="KW-1185">Reference proteome</keyword>
<organism evidence="6 7">
    <name type="scientific">Pseudocercospora fijiensis (strain CIRAD86)</name>
    <name type="common">Black leaf streak disease fungus</name>
    <name type="synonym">Mycosphaerella fijiensis</name>
    <dbReference type="NCBI Taxonomy" id="383855"/>
    <lineage>
        <taxon>Eukaryota</taxon>
        <taxon>Fungi</taxon>
        <taxon>Dikarya</taxon>
        <taxon>Ascomycota</taxon>
        <taxon>Pezizomycotina</taxon>
        <taxon>Dothideomycetes</taxon>
        <taxon>Dothideomycetidae</taxon>
        <taxon>Mycosphaerellales</taxon>
        <taxon>Mycosphaerellaceae</taxon>
        <taxon>Pseudocercospora</taxon>
    </lineage>
</organism>
<dbReference type="VEuPathDB" id="FungiDB:MYCFIDRAFT_134001"/>
<dbReference type="PANTHER" id="PTHR11271">
    <property type="entry name" value="GUANINE DEAMINASE"/>
    <property type="match status" value="1"/>
</dbReference>
<evidence type="ECO:0000259" key="5">
    <source>
        <dbReference type="Pfam" id="PF01979"/>
    </source>
</evidence>
<dbReference type="SUPFAM" id="SSF51556">
    <property type="entry name" value="Metallo-dependent hydrolases"/>
    <property type="match status" value="1"/>
</dbReference>
<dbReference type="AlphaFoldDB" id="M3AKT0"/>
<proteinExistence type="predicted"/>
<evidence type="ECO:0000256" key="3">
    <source>
        <dbReference type="ARBA" id="ARBA00022801"/>
    </source>
</evidence>
<dbReference type="eggNOG" id="KOG3968">
    <property type="taxonomic scope" value="Eukaryota"/>
</dbReference>
<dbReference type="Gene3D" id="3.20.20.140">
    <property type="entry name" value="Metal-dependent hydrolases"/>
    <property type="match status" value="1"/>
</dbReference>
<evidence type="ECO:0000256" key="1">
    <source>
        <dbReference type="ARBA" id="ARBA00001947"/>
    </source>
</evidence>
<name>M3AKT0_PSEFD</name>
<dbReference type="InterPro" id="IPR006680">
    <property type="entry name" value="Amidohydro-rel"/>
</dbReference>
<feature type="domain" description="Amidohydrolase-related" evidence="5">
    <location>
        <begin position="302"/>
        <end position="417"/>
    </location>
</feature>
<accession>M3AKT0</accession>
<dbReference type="PANTHER" id="PTHR11271:SF37">
    <property type="entry name" value="FAMILY PROTEIN, PUTATIVE (AFU_ORTHOLOGUE AFUA_4G00460)-RELATED"/>
    <property type="match status" value="1"/>
</dbReference>
<dbReference type="InterPro" id="IPR051607">
    <property type="entry name" value="Metallo-dep_hydrolases"/>
</dbReference>
<dbReference type="SUPFAM" id="SSF51338">
    <property type="entry name" value="Composite domain of metallo-dependent hydrolases"/>
    <property type="match status" value="2"/>
</dbReference>
<sequence length="478" mass="53149">MSPPLILKNGTLLTFDEQVQRVRVLRKASILIVGDGIAQIEEKFENLSVPEEVEILDVTGKIISPGFVNTHVHMWMTAYRSVAPDITLLHYFDWVSQTSETAVRAFGPEEVYISTVEGYLEGLNAGVTTVVDHAHCNFGAGQMRRSFEGAVDGGARVWWCYEVSEHGLFGRREQWRKWGEMEGEGLVRFGLAFDAGEGGGSTMEEEEEEEYRRAVRERKVEVFTLHHLGGPWPSKGSSPLDLERRGVVELGVPVILSHAPYLSEDEREWLRKRNFHVSITPESEFHYGHGQTTGHVIADQASLGVDTNFTFSGDVLTQARLWLQRSRDVNFSKLLRDTGLIPRTTPMTAEQGFLMATRQGGRSLWRDDIGVLKVGAKADVVVFNGDSPNMLGWSDAIAAVMLHANVGDIEHVLVGGEFRKRDFQLVNTAVEWDVVRQSFLETAKKVQAHAVPPVPIPDTLWGLKATGDVDVVSTIAST</sequence>
<keyword evidence="3" id="KW-0378">Hydrolase</keyword>
<dbReference type="GO" id="GO:0046872">
    <property type="term" value="F:metal ion binding"/>
    <property type="evidence" value="ECO:0007669"/>
    <property type="project" value="UniProtKB-KW"/>
</dbReference>
<evidence type="ECO:0000256" key="4">
    <source>
        <dbReference type="ARBA" id="ARBA00022833"/>
    </source>
</evidence>
<dbReference type="GO" id="GO:0005829">
    <property type="term" value="C:cytosol"/>
    <property type="evidence" value="ECO:0007669"/>
    <property type="project" value="TreeGrafter"/>
</dbReference>
<feature type="domain" description="Amidohydrolase-related" evidence="5">
    <location>
        <begin position="62"/>
        <end position="162"/>
    </location>
</feature>
<dbReference type="Pfam" id="PF01979">
    <property type="entry name" value="Amidohydro_1"/>
    <property type="match status" value="2"/>
</dbReference>
<reference evidence="6 7" key="1">
    <citation type="journal article" date="2012" name="PLoS Pathog.">
        <title>Diverse lifestyles and strategies of plant pathogenesis encoded in the genomes of eighteen Dothideomycetes fungi.</title>
        <authorList>
            <person name="Ohm R.A."/>
            <person name="Feau N."/>
            <person name="Henrissat B."/>
            <person name="Schoch C.L."/>
            <person name="Horwitz B.A."/>
            <person name="Barry K.W."/>
            <person name="Condon B.J."/>
            <person name="Copeland A.C."/>
            <person name="Dhillon B."/>
            <person name="Glaser F."/>
            <person name="Hesse C.N."/>
            <person name="Kosti I."/>
            <person name="LaButti K."/>
            <person name="Lindquist E.A."/>
            <person name="Lucas S."/>
            <person name="Salamov A.A."/>
            <person name="Bradshaw R.E."/>
            <person name="Ciuffetti L."/>
            <person name="Hamelin R.C."/>
            <person name="Kema G.H.J."/>
            <person name="Lawrence C."/>
            <person name="Scott J.A."/>
            <person name="Spatafora J.W."/>
            <person name="Turgeon B.G."/>
            <person name="de Wit P.J.G.M."/>
            <person name="Zhong S."/>
            <person name="Goodwin S.B."/>
            <person name="Grigoriev I.V."/>
        </authorList>
    </citation>
    <scope>NUCLEOTIDE SEQUENCE [LARGE SCALE GENOMIC DNA]</scope>
    <source>
        <strain evidence="6 7">CIRAD86</strain>
    </source>
</reference>
<evidence type="ECO:0000313" key="7">
    <source>
        <dbReference type="Proteomes" id="UP000016932"/>
    </source>
</evidence>
<dbReference type="GeneID" id="19330881"/>